<comment type="caution">
    <text evidence="2">The sequence shown here is derived from an EMBL/GenBank/DDBJ whole genome shotgun (WGS) entry which is preliminary data.</text>
</comment>
<evidence type="ECO:0000256" key="1">
    <source>
        <dbReference type="SAM" id="MobiDB-lite"/>
    </source>
</evidence>
<accession>A0A1F6P9I2</accession>
<reference evidence="2 3" key="1">
    <citation type="journal article" date="2016" name="Nat. Commun.">
        <title>Thousands of microbial genomes shed light on interconnected biogeochemical processes in an aquifer system.</title>
        <authorList>
            <person name="Anantharaman K."/>
            <person name="Brown C.T."/>
            <person name="Hug L.A."/>
            <person name="Sharon I."/>
            <person name="Castelle C.J."/>
            <person name="Probst A.J."/>
            <person name="Thomas B.C."/>
            <person name="Singh A."/>
            <person name="Wilkins M.J."/>
            <person name="Karaoz U."/>
            <person name="Brodie E.L."/>
            <person name="Williams K.H."/>
            <person name="Hubbard S.S."/>
            <person name="Banfield J.F."/>
        </authorList>
    </citation>
    <scope>NUCLEOTIDE SEQUENCE [LARGE SCALE GENOMIC DNA]</scope>
</reference>
<gene>
    <name evidence="2" type="ORF">A2563_03385</name>
</gene>
<evidence type="ECO:0000313" key="3">
    <source>
        <dbReference type="Proteomes" id="UP000176634"/>
    </source>
</evidence>
<dbReference type="AlphaFoldDB" id="A0A1F6P9I2"/>
<sequence>MQNSQINRVVRLVRRTGDKAIIMDNESDAIMMLMDLGAYEKILDRSQGVENLTEEELMEKINRDVAVWRAYNDKERIETFDKVLEKPVANQPVESARATEQSRVEPEMAKTTVKEAVQPTPEYSRYAGTEESASDIIAEEGEEKFYLEPVE</sequence>
<name>A0A1F6P9I2_9BACT</name>
<evidence type="ECO:0000313" key="2">
    <source>
        <dbReference type="EMBL" id="OGH92690.1"/>
    </source>
</evidence>
<proteinExistence type="predicted"/>
<dbReference type="STRING" id="1798705.A2563_03385"/>
<organism evidence="2 3">
    <name type="scientific">Candidatus Magasanikbacteria bacterium RIFOXYD1_FULL_40_23</name>
    <dbReference type="NCBI Taxonomy" id="1798705"/>
    <lineage>
        <taxon>Bacteria</taxon>
        <taxon>Candidatus Magasanikiibacteriota</taxon>
    </lineage>
</organism>
<feature type="region of interest" description="Disordered" evidence="1">
    <location>
        <begin position="91"/>
        <end position="113"/>
    </location>
</feature>
<protein>
    <submittedName>
        <fullName evidence="2">Uncharacterized protein</fullName>
    </submittedName>
</protein>
<dbReference type="EMBL" id="MFRA01000005">
    <property type="protein sequence ID" value="OGH92690.1"/>
    <property type="molecule type" value="Genomic_DNA"/>
</dbReference>
<dbReference type="Proteomes" id="UP000176634">
    <property type="component" value="Unassembled WGS sequence"/>
</dbReference>